<evidence type="ECO:0000256" key="1">
    <source>
        <dbReference type="SAM" id="Phobius"/>
    </source>
</evidence>
<feature type="transmembrane region" description="Helical" evidence="1">
    <location>
        <begin position="37"/>
        <end position="55"/>
    </location>
</feature>
<feature type="transmembrane region" description="Helical" evidence="1">
    <location>
        <begin position="339"/>
        <end position="360"/>
    </location>
</feature>
<evidence type="ECO:0000313" key="2">
    <source>
        <dbReference type="EMBL" id="GGX61340.1"/>
    </source>
</evidence>
<feature type="transmembrane region" description="Helical" evidence="1">
    <location>
        <begin position="270"/>
        <end position="293"/>
    </location>
</feature>
<proteinExistence type="predicted"/>
<gene>
    <name evidence="2" type="primary">nnrS</name>
    <name evidence="2" type="ORF">GCM10007392_31500</name>
</gene>
<feature type="transmembrane region" description="Helical" evidence="1">
    <location>
        <begin position="146"/>
        <end position="167"/>
    </location>
</feature>
<comment type="caution">
    <text evidence="2">The sequence shown here is derived from an EMBL/GenBank/DDBJ whole genome shotgun (WGS) entry which is preliminary data.</text>
</comment>
<accession>A0A918KFY2</accession>
<dbReference type="EMBL" id="BMXR01000008">
    <property type="protein sequence ID" value="GGX61340.1"/>
    <property type="molecule type" value="Genomic_DNA"/>
</dbReference>
<evidence type="ECO:0000313" key="3">
    <source>
        <dbReference type="Proteomes" id="UP000626148"/>
    </source>
</evidence>
<feature type="transmembrane region" description="Helical" evidence="1">
    <location>
        <begin position="85"/>
        <end position="103"/>
    </location>
</feature>
<keyword evidence="1" id="KW-0812">Transmembrane</keyword>
<protein>
    <submittedName>
        <fullName evidence="2">Short-chain dehydrogenase</fullName>
    </submittedName>
</protein>
<sequence>MWFFPLVSAYAALIMPLTLYSFVYPDGLPGLADRTGHAYEMFFGIGLGLVAGYLLGVQKRSFMTILLVGWGASRVTHLWFPFSWWSLACQAVFVLALLWRLVPKLRVAKKWRNRMLVPLMVMLGLLPLIAVVAAQLSGVWAQHNRLAGSSLLLFALLMVYMGGRAIAPAAAGAHQERGRDLQARVQPRLEGALIVLLGGAALVQPWVRPELVGVVVAIAGILVLVRLARWRLGSLWGRTDLLCLGVGYGWLGLGLLMFGVTRLLHWPSTAILHMITVGALGTLSTGMMARVVLRRTLGVPPPPVGLVLITLCLAVATLSRCAADVHWLLPRADWLRVSVAAWSTAYAGLTVWLFMAVLYGGKSTNPGVRL</sequence>
<reference evidence="2" key="1">
    <citation type="journal article" date="2014" name="Int. J. Syst. Evol. Microbiol.">
        <title>Complete genome sequence of Corynebacterium casei LMG S-19264T (=DSM 44701T), isolated from a smear-ripened cheese.</title>
        <authorList>
            <consortium name="US DOE Joint Genome Institute (JGI-PGF)"/>
            <person name="Walter F."/>
            <person name="Albersmeier A."/>
            <person name="Kalinowski J."/>
            <person name="Ruckert C."/>
        </authorList>
    </citation>
    <scope>NUCLEOTIDE SEQUENCE</scope>
    <source>
        <strain evidence="2">KCTC 22169</strain>
    </source>
</reference>
<dbReference type="Pfam" id="PF05940">
    <property type="entry name" value="NnrS"/>
    <property type="match status" value="1"/>
</dbReference>
<dbReference type="InterPro" id="IPR010266">
    <property type="entry name" value="NnrS"/>
</dbReference>
<dbReference type="Proteomes" id="UP000626148">
    <property type="component" value="Unassembled WGS sequence"/>
</dbReference>
<name>A0A918KFY2_9GAMM</name>
<feature type="transmembrane region" description="Helical" evidence="1">
    <location>
        <begin position="305"/>
        <end position="327"/>
    </location>
</feature>
<keyword evidence="1" id="KW-1133">Transmembrane helix</keyword>
<keyword evidence="1" id="KW-0472">Membrane</keyword>
<feature type="transmembrane region" description="Helical" evidence="1">
    <location>
        <begin position="115"/>
        <end position="140"/>
    </location>
</feature>
<keyword evidence="3" id="KW-1185">Reference proteome</keyword>
<feature type="transmembrane region" description="Helical" evidence="1">
    <location>
        <begin position="212"/>
        <end position="229"/>
    </location>
</feature>
<reference evidence="2" key="2">
    <citation type="submission" date="2020-09" db="EMBL/GenBank/DDBJ databases">
        <authorList>
            <person name="Sun Q."/>
            <person name="Kim S."/>
        </authorList>
    </citation>
    <scope>NUCLEOTIDE SEQUENCE</scope>
    <source>
        <strain evidence="2">KCTC 22169</strain>
    </source>
</reference>
<organism evidence="2 3">
    <name type="scientific">Saccharospirillum salsuginis</name>
    <dbReference type="NCBI Taxonomy" id="418750"/>
    <lineage>
        <taxon>Bacteria</taxon>
        <taxon>Pseudomonadati</taxon>
        <taxon>Pseudomonadota</taxon>
        <taxon>Gammaproteobacteria</taxon>
        <taxon>Oceanospirillales</taxon>
        <taxon>Saccharospirillaceae</taxon>
        <taxon>Saccharospirillum</taxon>
    </lineage>
</organism>
<feature type="transmembrane region" description="Helical" evidence="1">
    <location>
        <begin position="241"/>
        <end position="264"/>
    </location>
</feature>
<dbReference type="AlphaFoldDB" id="A0A918KFY2"/>